<keyword evidence="5 9" id="KW-1133">Transmembrane helix</keyword>
<dbReference type="EMBL" id="RJVU01044706">
    <property type="protein sequence ID" value="ROL44765.1"/>
    <property type="molecule type" value="Genomic_DNA"/>
</dbReference>
<evidence type="ECO:0000256" key="7">
    <source>
        <dbReference type="ARBA" id="ARBA00069376"/>
    </source>
</evidence>
<dbReference type="OrthoDB" id="8907274at2759"/>
<dbReference type="AlphaFoldDB" id="A0A3N0YER6"/>
<comment type="subcellular location">
    <subcellularLocation>
        <location evidence="1">Cell membrane</location>
        <topology evidence="1">Multi-pass membrane protein</topology>
    </subcellularLocation>
</comment>
<feature type="transmembrane region" description="Helical" evidence="9">
    <location>
        <begin position="195"/>
        <end position="215"/>
    </location>
</feature>
<dbReference type="Proteomes" id="UP000281406">
    <property type="component" value="Unassembled WGS sequence"/>
</dbReference>
<evidence type="ECO:0000256" key="5">
    <source>
        <dbReference type="ARBA" id="ARBA00022989"/>
    </source>
</evidence>
<evidence type="ECO:0000256" key="6">
    <source>
        <dbReference type="ARBA" id="ARBA00023136"/>
    </source>
</evidence>
<evidence type="ECO:0000313" key="12">
    <source>
        <dbReference type="Proteomes" id="UP000281406"/>
    </source>
</evidence>
<proteinExistence type="inferred from homology"/>
<dbReference type="GO" id="GO:0005886">
    <property type="term" value="C:plasma membrane"/>
    <property type="evidence" value="ECO:0007669"/>
    <property type="project" value="UniProtKB-SubCell"/>
</dbReference>
<dbReference type="CDD" id="cd03384">
    <property type="entry name" value="PAP2_wunen"/>
    <property type="match status" value="1"/>
</dbReference>
<feature type="transmembrane region" description="Helical" evidence="9">
    <location>
        <begin position="293"/>
        <end position="312"/>
    </location>
</feature>
<dbReference type="Gene3D" id="1.20.144.10">
    <property type="entry name" value="Phosphatidic acid phosphatase type 2/haloperoxidase"/>
    <property type="match status" value="1"/>
</dbReference>
<dbReference type="Pfam" id="PF01569">
    <property type="entry name" value="PAP2"/>
    <property type="match status" value="1"/>
</dbReference>
<evidence type="ECO:0000256" key="8">
    <source>
        <dbReference type="ARBA" id="ARBA00081265"/>
    </source>
</evidence>
<evidence type="ECO:0000256" key="2">
    <source>
        <dbReference type="ARBA" id="ARBA00008816"/>
    </source>
</evidence>
<keyword evidence="4 9" id="KW-0812">Transmembrane</keyword>
<gene>
    <name evidence="11" type="ORF">DPX16_18476</name>
</gene>
<organism evidence="11 12">
    <name type="scientific">Anabarilius grahami</name>
    <name type="common">Kanglang fish</name>
    <name type="synonym">Barilius grahami</name>
    <dbReference type="NCBI Taxonomy" id="495550"/>
    <lineage>
        <taxon>Eukaryota</taxon>
        <taxon>Metazoa</taxon>
        <taxon>Chordata</taxon>
        <taxon>Craniata</taxon>
        <taxon>Vertebrata</taxon>
        <taxon>Euteleostomi</taxon>
        <taxon>Actinopterygii</taxon>
        <taxon>Neopterygii</taxon>
        <taxon>Teleostei</taxon>
        <taxon>Ostariophysi</taxon>
        <taxon>Cypriniformes</taxon>
        <taxon>Xenocyprididae</taxon>
        <taxon>Xenocypridinae</taxon>
        <taxon>Xenocypridinae incertae sedis</taxon>
        <taxon>Anabarilius</taxon>
    </lineage>
</organism>
<dbReference type="FunFam" id="1.20.144.10:FF:000002">
    <property type="entry name" value="phospholipid phosphatase-related protein type 5"/>
    <property type="match status" value="1"/>
</dbReference>
<comment type="similarity">
    <text evidence="2">Belongs to the PA-phosphatase related phosphoesterase family.</text>
</comment>
<feature type="domain" description="Phosphatidic acid phosphatase type 2/haloperoxidase" evidence="10">
    <location>
        <begin position="195"/>
        <end position="339"/>
    </location>
</feature>
<dbReference type="GO" id="GO:0046839">
    <property type="term" value="P:phospholipid dephosphorylation"/>
    <property type="evidence" value="ECO:0007669"/>
    <property type="project" value="TreeGrafter"/>
</dbReference>
<dbReference type="InterPro" id="IPR036938">
    <property type="entry name" value="PAP2/HPO_sf"/>
</dbReference>
<accession>A0A3N0YER6</accession>
<feature type="transmembrane region" description="Helical" evidence="9">
    <location>
        <begin position="268"/>
        <end position="286"/>
    </location>
</feature>
<evidence type="ECO:0000256" key="3">
    <source>
        <dbReference type="ARBA" id="ARBA00022475"/>
    </source>
</evidence>
<dbReference type="InterPro" id="IPR000326">
    <property type="entry name" value="PAP2/HPO"/>
</dbReference>
<feature type="transmembrane region" description="Helical" evidence="9">
    <location>
        <begin position="138"/>
        <end position="162"/>
    </location>
</feature>
<dbReference type="SMART" id="SM00014">
    <property type="entry name" value="acidPPc"/>
    <property type="match status" value="1"/>
</dbReference>
<evidence type="ECO:0000313" key="11">
    <source>
        <dbReference type="EMBL" id="ROL44765.1"/>
    </source>
</evidence>
<keyword evidence="12" id="KW-1185">Reference proteome</keyword>
<evidence type="ECO:0000259" key="10">
    <source>
        <dbReference type="SMART" id="SM00014"/>
    </source>
</evidence>
<keyword evidence="3" id="KW-1003">Cell membrane</keyword>
<dbReference type="SUPFAM" id="SSF48317">
    <property type="entry name" value="Acid phosphatase/Vanadium-dependent haloperoxidase"/>
    <property type="match status" value="1"/>
</dbReference>
<dbReference type="PANTHER" id="PTHR10165:SF17">
    <property type="entry name" value="PHOSPHOLIPID PHOSPHATASE-RELATED PROTEIN TYPE 5"/>
    <property type="match status" value="1"/>
</dbReference>
<keyword evidence="6 9" id="KW-0472">Membrane</keyword>
<dbReference type="GO" id="GO:0008195">
    <property type="term" value="F:phosphatidate phosphatase activity"/>
    <property type="evidence" value="ECO:0007669"/>
    <property type="project" value="TreeGrafter"/>
</dbReference>
<dbReference type="GO" id="GO:0006644">
    <property type="term" value="P:phospholipid metabolic process"/>
    <property type="evidence" value="ECO:0007669"/>
    <property type="project" value="InterPro"/>
</dbReference>
<evidence type="ECO:0000256" key="9">
    <source>
        <dbReference type="SAM" id="Phobius"/>
    </source>
</evidence>
<dbReference type="InterPro" id="IPR043216">
    <property type="entry name" value="PAP-like"/>
</dbReference>
<reference evidence="11 12" key="1">
    <citation type="submission" date="2018-10" db="EMBL/GenBank/DDBJ databases">
        <title>Genome assembly for a Yunnan-Guizhou Plateau 3E fish, Anabarilius grahami (Regan), and its evolutionary and genetic applications.</title>
        <authorList>
            <person name="Jiang W."/>
        </authorList>
    </citation>
    <scope>NUCLEOTIDE SEQUENCE [LARGE SCALE GENOMIC DNA]</scope>
    <source>
        <strain evidence="11">AG-KIZ</strain>
        <tissue evidence="11">Muscle</tissue>
    </source>
</reference>
<feature type="transmembrane region" description="Helical" evidence="9">
    <location>
        <begin position="324"/>
        <end position="343"/>
    </location>
</feature>
<sequence length="401" mass="44821">MSPHPFFSYPRQQVTSCRIRFQTGKSSHLRVTALKRIQPGPGFSGREQQSQSRFGPYPWKRERESFLEFRRGGSHSRCSVSCLKNITKLVIMAGTVMLAYYFEYTDTFNVHIQGFFCHDNAYTKPYLGPEESGAIPPAILYAVVAGVPALVITVTESVLFLLQYVSEDLDNREKIIVMGDCCYLNPLVRRTFRFLGVYAFGLFATDIFVNAGQVVTGNLCPYFLTVCKPNYTALGCQQVVRFISQQEACTGNEDDVLRARKSFPSKEAAISVYAALYVAMYITCSVKAKGTRLAKPVLSLGLMCLAFLTGINRVVEYRNHWSDVIAGFIIGGAIAVFMVVCVVKNFKGKPLLDEIPPEESVSSGPMITQPRMEHSMEKYIASQLIERKISEVGGTYRKAEI</sequence>
<dbReference type="PANTHER" id="PTHR10165">
    <property type="entry name" value="LIPID PHOSPHATE PHOSPHATASE"/>
    <property type="match status" value="1"/>
</dbReference>
<evidence type="ECO:0000256" key="4">
    <source>
        <dbReference type="ARBA" id="ARBA00022692"/>
    </source>
</evidence>
<evidence type="ECO:0000256" key="1">
    <source>
        <dbReference type="ARBA" id="ARBA00004651"/>
    </source>
</evidence>
<dbReference type="GO" id="GO:0007165">
    <property type="term" value="P:signal transduction"/>
    <property type="evidence" value="ECO:0007669"/>
    <property type="project" value="TreeGrafter"/>
</dbReference>
<protein>
    <recommendedName>
        <fullName evidence="7">Phospholipid phosphatase-related protein type 5</fullName>
    </recommendedName>
    <alternativeName>
        <fullName evidence="8">Lipid phosphate phosphatase-related protein type 5</fullName>
    </alternativeName>
</protein>
<name>A0A3N0YER6_ANAGA</name>
<comment type="caution">
    <text evidence="11">The sequence shown here is derived from an EMBL/GenBank/DDBJ whole genome shotgun (WGS) entry which is preliminary data.</text>
</comment>